<keyword evidence="2" id="KW-1185">Reference proteome</keyword>
<evidence type="ECO:0000313" key="2">
    <source>
        <dbReference type="Proteomes" id="UP000304953"/>
    </source>
</evidence>
<protein>
    <submittedName>
        <fullName evidence="1">Uncharacterized protein</fullName>
    </submittedName>
</protein>
<name>A0AC61RS32_9FIRM</name>
<comment type="caution">
    <text evidence="1">The sequence shown here is derived from an EMBL/GenBank/DDBJ whole genome shotgun (WGS) entry which is preliminary data.</text>
</comment>
<organism evidence="1 2">
    <name type="scientific">Petralouisia muris</name>
    <dbReference type="NCBI Taxonomy" id="3032872"/>
    <lineage>
        <taxon>Bacteria</taxon>
        <taxon>Bacillati</taxon>
        <taxon>Bacillota</taxon>
        <taxon>Clostridia</taxon>
        <taxon>Lachnospirales</taxon>
        <taxon>Lachnospiraceae</taxon>
        <taxon>Petralouisia</taxon>
    </lineage>
</organism>
<dbReference type="Proteomes" id="UP000304953">
    <property type="component" value="Unassembled WGS sequence"/>
</dbReference>
<gene>
    <name evidence="1" type="ORF">E5329_18510</name>
</gene>
<dbReference type="EMBL" id="SRYA01000044">
    <property type="protein sequence ID" value="TGY93412.1"/>
    <property type="molecule type" value="Genomic_DNA"/>
</dbReference>
<sequence>MAEDKRKRYEIVCPYCGKVQYACKSMLHEMGYNEAGHGTCIECKGFMKLIYNPESDTMTAEEWETVKPDRKGGLFG</sequence>
<reference evidence="1" key="1">
    <citation type="submission" date="2019-04" db="EMBL/GenBank/DDBJ databases">
        <title>Microbes associate with the intestines of laboratory mice.</title>
        <authorList>
            <person name="Navarre W."/>
            <person name="Wong E."/>
            <person name="Huang K."/>
            <person name="Tropini C."/>
            <person name="Ng K."/>
            <person name="Yu B."/>
        </authorList>
    </citation>
    <scope>NUCLEOTIDE SEQUENCE</scope>
    <source>
        <strain evidence="1">NM01_1-7b</strain>
    </source>
</reference>
<proteinExistence type="predicted"/>
<accession>A0AC61RS32</accession>
<evidence type="ECO:0000313" key="1">
    <source>
        <dbReference type="EMBL" id="TGY93412.1"/>
    </source>
</evidence>